<dbReference type="RefSeq" id="WP_035541561.1">
    <property type="nucleotide sequence ID" value="NZ_ARYL01000055.1"/>
</dbReference>
<comment type="caution">
    <text evidence="1">The sequence shown here is derived from an EMBL/GenBank/DDBJ whole genome shotgun (WGS) entry which is preliminary data.</text>
</comment>
<evidence type="ECO:0000313" key="1">
    <source>
        <dbReference type="EMBL" id="KDA00718.1"/>
    </source>
</evidence>
<sequence length="274" mass="30950">MKTIRQEVFGKATLRIVETAEGLRGIILREGTKSDPIEGEDEASLWTRLMNEAGKSHPDYFGWSGAVARFKRLFPGGFESEEFDMHERDYKDTARRMILSELPLEAALLGEADIEAALRAFRATNLLSPFEKVRLQDLFRGEQGAKFLQGAAQFTRGDRTQGLARMKQAAEPHDVGKWTTYTYLPYFWNPETEIFLKPEVSKDFATRVGHPFQTIYSAQADIAVYNSLLDLGKHAWTELADLQPRDNIDIQSFIWVVGAYKETDASELSMDGGA</sequence>
<organism evidence="1 2">
    <name type="scientific">Hyphomonas oceanitis SCH89</name>
    <dbReference type="NCBI Taxonomy" id="1280953"/>
    <lineage>
        <taxon>Bacteria</taxon>
        <taxon>Pseudomonadati</taxon>
        <taxon>Pseudomonadota</taxon>
        <taxon>Alphaproteobacteria</taxon>
        <taxon>Hyphomonadales</taxon>
        <taxon>Hyphomonadaceae</taxon>
        <taxon>Hyphomonas</taxon>
    </lineage>
</organism>
<name>A0A059G2L1_9PROT</name>
<dbReference type="AlphaFoldDB" id="A0A059G2L1"/>
<proteinExistence type="predicted"/>
<evidence type="ECO:0000313" key="2">
    <source>
        <dbReference type="Proteomes" id="UP000024942"/>
    </source>
</evidence>
<dbReference type="eggNOG" id="ENOG5032RA2">
    <property type="taxonomic scope" value="Bacteria"/>
</dbReference>
<accession>A0A059G2L1</accession>
<dbReference type="PATRIC" id="fig|1280953.3.peg.3838"/>
<dbReference type="OrthoDB" id="9781481at2"/>
<dbReference type="EMBL" id="ARYL01000055">
    <property type="protein sequence ID" value="KDA00718.1"/>
    <property type="molecule type" value="Genomic_DNA"/>
</dbReference>
<protein>
    <submittedName>
        <fullName evidence="1">Uncharacterized protein</fullName>
    </submittedName>
</protein>
<keyword evidence="2" id="KW-1185">Reference proteome</keyword>
<dbReference type="Proteomes" id="UP000024942">
    <property type="component" value="Unassembled WGS sequence"/>
</dbReference>
<gene>
    <name evidence="1" type="ORF">HOC_19191</name>
</gene>
<reference evidence="1 2" key="1">
    <citation type="journal article" date="2014" name="Antonie Van Leeuwenhoek">
        <title>Hyphomonas beringensis sp. nov. and Hyphomonas chukchiensis sp. nov., isolated from surface seawater of the Bering Sea and Chukchi Sea.</title>
        <authorList>
            <person name="Li C."/>
            <person name="Lai Q."/>
            <person name="Li G."/>
            <person name="Dong C."/>
            <person name="Wang J."/>
            <person name="Liao Y."/>
            <person name="Shao Z."/>
        </authorList>
    </citation>
    <scope>NUCLEOTIDE SEQUENCE [LARGE SCALE GENOMIC DNA]</scope>
    <source>
        <strain evidence="1 2">SCH89</strain>
    </source>
</reference>